<evidence type="ECO:0000313" key="2">
    <source>
        <dbReference type="Proteomes" id="UP000574067"/>
    </source>
</evidence>
<accession>A0A848FIF4</accession>
<dbReference type="InterPro" id="IPR010985">
    <property type="entry name" value="Ribbon_hlx_hlx"/>
</dbReference>
<dbReference type="SUPFAM" id="SSF47598">
    <property type="entry name" value="Ribbon-helix-helix"/>
    <property type="match status" value="1"/>
</dbReference>
<organism evidence="1 2">
    <name type="scientific">Azohydromonas caseinilytica</name>
    <dbReference type="NCBI Taxonomy" id="2728836"/>
    <lineage>
        <taxon>Bacteria</taxon>
        <taxon>Pseudomonadati</taxon>
        <taxon>Pseudomonadota</taxon>
        <taxon>Betaproteobacteria</taxon>
        <taxon>Burkholderiales</taxon>
        <taxon>Sphaerotilaceae</taxon>
        <taxon>Azohydromonas</taxon>
    </lineage>
</organism>
<dbReference type="GO" id="GO:0006355">
    <property type="term" value="P:regulation of DNA-templated transcription"/>
    <property type="evidence" value="ECO:0007669"/>
    <property type="project" value="InterPro"/>
</dbReference>
<comment type="caution">
    <text evidence="1">The sequence shown here is derived from an EMBL/GenBank/DDBJ whole genome shotgun (WGS) entry which is preliminary data.</text>
</comment>
<proteinExistence type="predicted"/>
<protein>
    <submittedName>
        <fullName evidence="1">CopG family transcriptional regulator</fullName>
    </submittedName>
</protein>
<dbReference type="CDD" id="cd22231">
    <property type="entry name" value="RHH_NikR_HicB-like"/>
    <property type="match status" value="1"/>
</dbReference>
<dbReference type="EMBL" id="JABBFW010000053">
    <property type="protein sequence ID" value="NML19064.1"/>
    <property type="molecule type" value="Genomic_DNA"/>
</dbReference>
<dbReference type="RefSeq" id="WP_169163957.1">
    <property type="nucleotide sequence ID" value="NZ_JABBFW010000053.1"/>
</dbReference>
<evidence type="ECO:0000313" key="1">
    <source>
        <dbReference type="EMBL" id="NML19064.1"/>
    </source>
</evidence>
<sequence length="81" mass="8742">MAITKRPPKKSAETFIQAAPDAGEKVPPVVKGVMAGNQRQITVAMPPELVDRIDAAAKKLSITRASFIKMAISRAIEAEQR</sequence>
<name>A0A848FIF4_9BURK</name>
<dbReference type="Gene3D" id="1.10.1220.10">
    <property type="entry name" value="Met repressor-like"/>
    <property type="match status" value="1"/>
</dbReference>
<dbReference type="Proteomes" id="UP000574067">
    <property type="component" value="Unassembled WGS sequence"/>
</dbReference>
<gene>
    <name evidence="1" type="ORF">HHL10_29265</name>
</gene>
<keyword evidence="2" id="KW-1185">Reference proteome</keyword>
<dbReference type="AlphaFoldDB" id="A0A848FIF4"/>
<dbReference type="InterPro" id="IPR013321">
    <property type="entry name" value="Arc_rbn_hlx_hlx"/>
</dbReference>
<reference evidence="1 2" key="1">
    <citation type="submission" date="2020-04" db="EMBL/GenBank/DDBJ databases">
        <title>Azohydromonas sp. isolated from soil.</title>
        <authorList>
            <person name="Dahal R.H."/>
        </authorList>
    </citation>
    <scope>NUCLEOTIDE SEQUENCE [LARGE SCALE GENOMIC DNA]</scope>
    <source>
        <strain evidence="1 2">G-1-1-14</strain>
    </source>
</reference>